<gene>
    <name evidence="10" type="primary">ND3</name>
</gene>
<dbReference type="AlphaFoldDB" id="G4WCP6"/>
<evidence type="ECO:0000256" key="2">
    <source>
        <dbReference type="ARBA" id="ARBA00008472"/>
    </source>
</evidence>
<accession>G4WCP6</accession>
<evidence type="ECO:0000256" key="4">
    <source>
        <dbReference type="ARBA" id="ARBA00022448"/>
    </source>
</evidence>
<dbReference type="GO" id="GO:0008137">
    <property type="term" value="F:NADH dehydrogenase (ubiquinone) activity"/>
    <property type="evidence" value="ECO:0007669"/>
    <property type="project" value="UniProtKB-UniRule"/>
</dbReference>
<comment type="catalytic activity">
    <reaction evidence="8 9">
        <text>a ubiquinone + NADH + 5 H(+)(in) = a ubiquinol + NAD(+) + 4 H(+)(out)</text>
        <dbReference type="Rhea" id="RHEA:29091"/>
        <dbReference type="Rhea" id="RHEA-COMP:9565"/>
        <dbReference type="Rhea" id="RHEA-COMP:9566"/>
        <dbReference type="ChEBI" id="CHEBI:15378"/>
        <dbReference type="ChEBI" id="CHEBI:16389"/>
        <dbReference type="ChEBI" id="CHEBI:17976"/>
        <dbReference type="ChEBI" id="CHEBI:57540"/>
        <dbReference type="ChEBI" id="CHEBI:57945"/>
        <dbReference type="EC" id="7.1.1.2"/>
    </reaction>
</comment>
<keyword evidence="9" id="KW-0679">Respiratory chain</keyword>
<organism evidence="10">
    <name type="scientific">Schistosoma turkestanicum</name>
    <dbReference type="NCBI Taxonomy" id="1163369"/>
    <lineage>
        <taxon>Eukaryota</taxon>
        <taxon>Metazoa</taxon>
        <taxon>Spiralia</taxon>
        <taxon>Lophotrochozoa</taxon>
        <taxon>Platyhelminthes</taxon>
        <taxon>Trematoda</taxon>
        <taxon>Digenea</taxon>
        <taxon>Strigeidida</taxon>
        <taxon>Schistosomatoidea</taxon>
        <taxon>Schistosomatidae</taxon>
        <taxon>Schistosoma</taxon>
    </lineage>
</organism>
<evidence type="ECO:0000313" key="10">
    <source>
        <dbReference type="EMBL" id="ADU04576.1"/>
    </source>
</evidence>
<dbReference type="EMBL" id="HQ283100">
    <property type="protein sequence ID" value="ADU04576.1"/>
    <property type="molecule type" value="Genomic_DNA"/>
</dbReference>
<evidence type="ECO:0000256" key="1">
    <source>
        <dbReference type="ARBA" id="ARBA00004370"/>
    </source>
</evidence>
<keyword evidence="9" id="KW-1278">Translocase</keyword>
<evidence type="ECO:0000256" key="8">
    <source>
        <dbReference type="ARBA" id="ARBA00049551"/>
    </source>
</evidence>
<dbReference type="EC" id="7.1.1.2" evidence="9"/>
<name>G4WCP6_9TREM</name>
<keyword evidence="9" id="KW-0249">Electron transport</keyword>
<dbReference type="InterPro" id="IPR000440">
    <property type="entry name" value="NADH_UbQ/plastoQ_OxRdtase_su3"/>
</dbReference>
<dbReference type="Gene3D" id="1.20.58.1610">
    <property type="entry name" value="NADH:ubiquinone/plastoquinone oxidoreductase, chain 3"/>
    <property type="match status" value="1"/>
</dbReference>
<protein>
    <recommendedName>
        <fullName evidence="3 9">NADH-ubiquinone oxidoreductase chain 3</fullName>
        <ecNumber evidence="9">7.1.1.2</ecNumber>
    </recommendedName>
</protein>
<proteinExistence type="inferred from homology"/>
<keyword evidence="4 9" id="KW-0813">Transport</keyword>
<keyword evidence="5 9" id="KW-0812">Transmembrane</keyword>
<evidence type="ECO:0000256" key="7">
    <source>
        <dbReference type="ARBA" id="ARBA00023136"/>
    </source>
</evidence>
<comment type="function">
    <text evidence="9">Core subunit of the mitochondrial membrane respiratory chain NADH dehydrogenase (Complex I) which catalyzes electron transfer from NADH through the respiratory chain, using ubiquinone as an electron acceptor. Essential for the catalytic activity of complex I.</text>
</comment>
<comment type="similarity">
    <text evidence="2 9">Belongs to the complex I subunit 3 family.</text>
</comment>
<dbReference type="Pfam" id="PF00507">
    <property type="entry name" value="Oxidored_q4"/>
    <property type="match status" value="1"/>
</dbReference>
<feature type="transmembrane region" description="Helical" evidence="9">
    <location>
        <begin position="93"/>
        <end position="118"/>
    </location>
</feature>
<keyword evidence="9" id="KW-0830">Ubiquinone</keyword>
<dbReference type="GO" id="GO:0031966">
    <property type="term" value="C:mitochondrial membrane"/>
    <property type="evidence" value="ECO:0007669"/>
    <property type="project" value="UniProtKB-SubCell"/>
</dbReference>
<reference evidence="10" key="1">
    <citation type="journal article" date="2011" name="Infect. Genet. Evol.">
        <title>The complete mitochondrial genome of Orientobilharzia turkestanicum supports its affinity with African Schistosoma spp.</title>
        <authorList>
            <person name="Wang Y."/>
            <person name="Wang C.R."/>
            <person name="Zhao G.H."/>
            <person name="Gao J.F."/>
            <person name="Li M.W."/>
            <person name="Zhu X.Q."/>
        </authorList>
    </citation>
    <scope>NUCLEOTIDE SEQUENCE</scope>
</reference>
<feature type="transmembrane region" description="Helical" evidence="9">
    <location>
        <begin position="7"/>
        <end position="28"/>
    </location>
</feature>
<keyword evidence="9 10" id="KW-0496">Mitochondrion</keyword>
<dbReference type="InterPro" id="IPR038430">
    <property type="entry name" value="NDAH_ubi_oxred_su3_sf"/>
</dbReference>
<sequence>MFSTLVVFIMLVVLGLIIYMYMLGYWGINYSVSIGNSLNTWFSSFECGFINHGCSENFFSFSYLSLLVLFVIFDLEVSLLLNVSFDGVWFNSYFCYLLFILLLVGGYIIEVLLGYVSWVS</sequence>
<comment type="subcellular location">
    <subcellularLocation>
        <location evidence="1">Membrane</location>
    </subcellularLocation>
    <subcellularLocation>
        <location evidence="9">Mitochondrion membrane</location>
        <topology evidence="9">Multi-pass membrane protein</topology>
    </subcellularLocation>
</comment>
<keyword evidence="9" id="KW-0520">NAD</keyword>
<keyword evidence="6 9" id="KW-1133">Transmembrane helix</keyword>
<evidence type="ECO:0000256" key="9">
    <source>
        <dbReference type="RuleBase" id="RU003640"/>
    </source>
</evidence>
<evidence type="ECO:0000256" key="3">
    <source>
        <dbReference type="ARBA" id="ARBA00021007"/>
    </source>
</evidence>
<geneLocation type="mitochondrion" evidence="10"/>
<feature type="transmembrane region" description="Helical" evidence="9">
    <location>
        <begin position="61"/>
        <end position="81"/>
    </location>
</feature>
<evidence type="ECO:0000256" key="6">
    <source>
        <dbReference type="ARBA" id="ARBA00022989"/>
    </source>
</evidence>
<keyword evidence="7 9" id="KW-0472">Membrane</keyword>
<evidence type="ECO:0000256" key="5">
    <source>
        <dbReference type="ARBA" id="ARBA00022692"/>
    </source>
</evidence>